<dbReference type="Pfam" id="PF13041">
    <property type="entry name" value="PPR_2"/>
    <property type="match status" value="1"/>
</dbReference>
<organism evidence="6 7">
    <name type="scientific">Metschnikowia bicuspidata</name>
    <dbReference type="NCBI Taxonomy" id="27322"/>
    <lineage>
        <taxon>Eukaryota</taxon>
        <taxon>Fungi</taxon>
        <taxon>Dikarya</taxon>
        <taxon>Ascomycota</taxon>
        <taxon>Saccharomycotina</taxon>
        <taxon>Pichiomycetes</taxon>
        <taxon>Metschnikowiaceae</taxon>
        <taxon>Metschnikowia</taxon>
    </lineage>
</organism>
<accession>A0A4P9ZC85</accession>
<evidence type="ECO:0000313" key="6">
    <source>
        <dbReference type="EMBL" id="RKP30496.1"/>
    </source>
</evidence>
<proteinExistence type="predicted"/>
<evidence type="ECO:0000256" key="1">
    <source>
        <dbReference type="ARBA" id="ARBA00004173"/>
    </source>
</evidence>
<evidence type="ECO:0000256" key="3">
    <source>
        <dbReference type="ARBA" id="ARBA00044527"/>
    </source>
</evidence>
<dbReference type="PROSITE" id="PS51375">
    <property type="entry name" value="PPR"/>
    <property type="match status" value="1"/>
</dbReference>
<feature type="compositionally biased region" description="Low complexity" evidence="5">
    <location>
        <begin position="10"/>
        <end position="23"/>
    </location>
</feature>
<sequence>MRLVRFQATARASNEQASAESANPRSNEAPKTSDAPKLPDNRTFRRHPSRKLRDISRQINMSVKEADSKQLGEAIDIFEEGLAYLRENQQAESIDNDLMFRMFQRSATELVIKAIQSGDEKCLARVLQVLVAQRVAHKVHFSHSQEFLILQGARHADVLTLWLQYLEYLKVLDKRTQFLLSRPLGYHKESKFQPYDLQNITYFAYVLQCADAGVETNFADALKLLQLIDVADLPSLYQMYGSLKKLRLYASLSLDIRKYAQHTKASSIKILDPNGDTAARHIAAILKRNNVRELKLYYDKMLQASVANELPLQEDTLARVMSAFIDMNYFPDALDVFTTMAGKFRSSLTSWALALKAMGHPKNVLTLQAAEKKKLAETVKITLALMEATGVPVNARTLAVAVGAMANLDRQDEVDALLAKHKNVPVVHLARHNVLLGMIINGHVADAERLMKTYLTEVPGYVPLIQLLNSFLTHYVKEGSYKAAEDMMQYMTEKGIHPDVGTLTTVMNYYFKTCKQNGVVPDVKTVLTEMNKQDMAWDVTMAATLLTGLTQDGYNMDAARAVFKHFVEQGPQYRNSANFCTIMMKAEIDSGDVTAAEDLFRWYKDNLSIDTRVWNMMIAGLLIKHEQRAVAIYRDMIAADVSPNFYTFFYMLKHFQRTGNRQQVQWVLDQIARSGLRDLGQVLPKEIVLLQLQYRVDPALLARLEK</sequence>
<evidence type="ECO:0000256" key="5">
    <source>
        <dbReference type="SAM" id="MobiDB-lite"/>
    </source>
</evidence>
<dbReference type="PANTHER" id="PTHR47939">
    <property type="entry name" value="MEMBRANE-ASSOCIATED SALT-INDUCIBLE PROTEIN-LIKE"/>
    <property type="match status" value="1"/>
</dbReference>
<dbReference type="Gene3D" id="1.25.40.10">
    <property type="entry name" value="Tetratricopeptide repeat domain"/>
    <property type="match status" value="3"/>
</dbReference>
<feature type="repeat" description="PPR" evidence="4">
    <location>
        <begin position="464"/>
        <end position="498"/>
    </location>
</feature>
<dbReference type="Proteomes" id="UP000268321">
    <property type="component" value="Unassembled WGS sequence"/>
</dbReference>
<dbReference type="PANTHER" id="PTHR47939:SF13">
    <property type="entry name" value="OS03G0201400 PROTEIN"/>
    <property type="match status" value="1"/>
</dbReference>
<dbReference type="InterPro" id="IPR002885">
    <property type="entry name" value="PPR_rpt"/>
</dbReference>
<dbReference type="InterPro" id="IPR050667">
    <property type="entry name" value="PPR-containing_protein"/>
</dbReference>
<name>A0A4P9ZC85_9ASCO</name>
<comment type="subcellular location">
    <subcellularLocation>
        <location evidence="1">Mitochondrion</location>
    </subcellularLocation>
</comment>
<evidence type="ECO:0000313" key="7">
    <source>
        <dbReference type="Proteomes" id="UP000268321"/>
    </source>
</evidence>
<keyword evidence="7" id="KW-1185">Reference proteome</keyword>
<reference evidence="7" key="1">
    <citation type="journal article" date="2018" name="Nat. Microbiol.">
        <title>Leveraging single-cell genomics to expand the fungal tree of life.</title>
        <authorList>
            <person name="Ahrendt S.R."/>
            <person name="Quandt C.A."/>
            <person name="Ciobanu D."/>
            <person name="Clum A."/>
            <person name="Salamov A."/>
            <person name="Andreopoulos B."/>
            <person name="Cheng J.F."/>
            <person name="Woyke T."/>
            <person name="Pelin A."/>
            <person name="Henrissat B."/>
            <person name="Reynolds N.K."/>
            <person name="Benny G.L."/>
            <person name="Smith M.E."/>
            <person name="James T.Y."/>
            <person name="Grigoriev I.V."/>
        </authorList>
    </citation>
    <scope>NUCLEOTIDE SEQUENCE [LARGE SCALE GENOMIC DNA]</scope>
    <source>
        <strain evidence="7">Baker2002</strain>
    </source>
</reference>
<dbReference type="NCBIfam" id="TIGR00756">
    <property type="entry name" value="PPR"/>
    <property type="match status" value="1"/>
</dbReference>
<feature type="region of interest" description="Disordered" evidence="5">
    <location>
        <begin position="1"/>
        <end position="49"/>
    </location>
</feature>
<dbReference type="EMBL" id="ML004457">
    <property type="protein sequence ID" value="RKP30496.1"/>
    <property type="molecule type" value="Genomic_DNA"/>
</dbReference>
<dbReference type="OrthoDB" id="185373at2759"/>
<dbReference type="GO" id="GO:0005739">
    <property type="term" value="C:mitochondrion"/>
    <property type="evidence" value="ECO:0007669"/>
    <property type="project" value="UniProtKB-SubCell"/>
</dbReference>
<dbReference type="InterPro" id="IPR011990">
    <property type="entry name" value="TPR-like_helical_dom_sf"/>
</dbReference>
<evidence type="ECO:0000256" key="4">
    <source>
        <dbReference type="PROSITE-ProRule" id="PRU00708"/>
    </source>
</evidence>
<dbReference type="AlphaFoldDB" id="A0A4P9ZC85"/>
<evidence type="ECO:0000256" key="2">
    <source>
        <dbReference type="ARBA" id="ARBA00022737"/>
    </source>
</evidence>
<gene>
    <name evidence="6" type="ORF">METBISCDRAFT_16178</name>
</gene>
<keyword evidence="2" id="KW-0677">Repeat</keyword>
<protein>
    <recommendedName>
        <fullName evidence="3">Mitochondrial 15S rRNA processing factor CCM1</fullName>
    </recommendedName>
</protein>